<dbReference type="PANTHER" id="PTHR33577:SF9">
    <property type="entry name" value="PEROXIDASE STCC"/>
    <property type="match status" value="1"/>
</dbReference>
<keyword evidence="3" id="KW-0349">Heme</keyword>
<dbReference type="InterPro" id="IPR032675">
    <property type="entry name" value="LRR_dom_sf"/>
</dbReference>
<evidence type="ECO:0000256" key="2">
    <source>
        <dbReference type="ARBA" id="ARBA00022559"/>
    </source>
</evidence>
<keyword evidence="4" id="KW-0479">Metal-binding</keyword>
<dbReference type="Proteomes" id="UP000815677">
    <property type="component" value="Unassembled WGS sequence"/>
</dbReference>
<gene>
    <name evidence="10" type="ORF">MCHLO_02755</name>
</gene>
<organism evidence="10 11">
    <name type="scientific">Mycena chlorophos</name>
    <name type="common">Agaric fungus</name>
    <name type="synonym">Agaricus chlorophos</name>
    <dbReference type="NCBI Taxonomy" id="658473"/>
    <lineage>
        <taxon>Eukaryota</taxon>
        <taxon>Fungi</taxon>
        <taxon>Dikarya</taxon>
        <taxon>Basidiomycota</taxon>
        <taxon>Agaricomycotina</taxon>
        <taxon>Agaricomycetes</taxon>
        <taxon>Agaricomycetidae</taxon>
        <taxon>Agaricales</taxon>
        <taxon>Marasmiineae</taxon>
        <taxon>Mycenaceae</taxon>
        <taxon>Mycena</taxon>
    </lineage>
</organism>
<keyword evidence="6" id="KW-0408">Iron</keyword>
<evidence type="ECO:0000259" key="9">
    <source>
        <dbReference type="PROSITE" id="PS51405"/>
    </source>
</evidence>
<sequence>MHTEVSTLSELAPNQHENDGDSPLAPTSRMRGCSQSREECFQAGEILLTRWGGCPSDSGLRTGHGERLGCQAREKRRERMNAQLLMKLSFSVALSFFSAVQFAPSVVGFPSANDHTWIAPGPDDQRSPCPGLNTLANHGYLPHNGQNFTIKDVLDAAQEAFNVHWDAILVAAKFGLLTRNDLGSEENMSLGPLLIHALIEHDASISRQDVGDGTGDALHFNETLFSVLANSNPGVDYYNATSAGAVQYARLQDSKENNPYLLNTQREFVLRTRESGLYLSIFGDPLTGVAPKEFVNIFFREERLPIEEGWSKPTTLINSTTLMPIEKVIKRAANWTATSVCEPVVLTPGAVVNQGNATIPGIGGTHDGHAEPLEPRTGAPTAKRSTNPASLCLRPGQSTVRRDFLQPQTPCRKAPLFPQPDVLAQGCTRCRSRLRRRQRTSSPTAFSLGLSLCAILYTSAGAQRAGRRSTQPRRSRQSPEPQYRPPARLCEVKSTHRLLPMLLLRDTRLETTCPRGAQRITSAARRTRHAQCGLDLLYLSARGHERGRAPKERVAAVPYGLAELESTAPPMITRVELGATVTSTKMRLRRGRCGCGTAVFVPLSACITTFPFLPSVPRQTTANLRTSVVCPGQTARQTRRRAAFMHPSTTLISDGNDSASSVSFRDASKGLSRNTGERSRRPRMSPPLPDEILSEILSPALKVKDEAFTKSCVGQTDFVRYSEPTSAYLLVCKSWLRVATPLLYHVVVVCSKAQAKALSMALTQSPILGTFIRRLRIEGGYGAAMKTILASSPNISDLFLYLDLYASDSVDGLCKGLVHVNPTNLILDDHDDRTNSSTTKLAAAVAKMCAASDRLTALQLSTGSTPRLDSIVQSLVERKQLTTLFFSTPSTAVEWYDILKDCPLQTISIADIFGILSNRRLNNLKAAIGERKIQLNYTPPSPRQTFGVKAGPAVDIGPSLNPHFVPMAGAPQAIQDRVWSLVIDFAFEAQAVYVRSPPHHIARVNKMFARLIIRRAYTDVVIRNRGAASQLARTLRSQPTYGRHIRDDNDSIYDEDMSTILANAPNLEYFISSNCDLRGDQYWMSSHIGDLAITWSHVVLAGQTAGTKLKTLCVEVAPRQQANVGGSETPHTAADVFSTFTELKSLTWRSSESVEFLLDSDAGAGSARAALPHLEDLTVPGAPKAFFELLAAMELPSLRKIMLPTLTSCYTLLSAHGSQLTELSIGTASLLQLNPEAPNSNSKSQSSVAPVLELCPNLVKLTVLCKMPWVTSFVPMPRCELFDARTPASSLLTVTFLLPYNAGTKNNAELWENFFRGFGTRITGCMPSLRTVHFAAPVIWPTTERDIAKSFWVRIAEMLMATAAGVQVADKNGNKWRPWLSVSGRGGGSSTDAGTVGTGDRTAVRRSTRKRAAALAGED</sequence>
<accession>A0ABQ0L1X5</accession>
<keyword evidence="2" id="KW-0575">Peroxidase</keyword>
<evidence type="ECO:0000256" key="4">
    <source>
        <dbReference type="ARBA" id="ARBA00022723"/>
    </source>
</evidence>
<evidence type="ECO:0000256" key="3">
    <source>
        <dbReference type="ARBA" id="ARBA00022617"/>
    </source>
</evidence>
<keyword evidence="5" id="KW-0560">Oxidoreductase</keyword>
<feature type="region of interest" description="Disordered" evidence="8">
    <location>
        <begin position="365"/>
        <end position="390"/>
    </location>
</feature>
<comment type="similarity">
    <text evidence="7">Belongs to the chloroperoxidase family.</text>
</comment>
<dbReference type="InterPro" id="IPR036851">
    <property type="entry name" value="Chloroperoxidase-like_sf"/>
</dbReference>
<dbReference type="EMBL" id="DF840861">
    <property type="protein sequence ID" value="GAT45164.1"/>
    <property type="molecule type" value="Genomic_DNA"/>
</dbReference>
<feature type="domain" description="Heme haloperoxidase family profile" evidence="9">
    <location>
        <begin position="113"/>
        <end position="327"/>
    </location>
</feature>
<feature type="compositionally biased region" description="Polar residues" evidence="8">
    <location>
        <begin position="649"/>
        <end position="663"/>
    </location>
</feature>
<evidence type="ECO:0000256" key="1">
    <source>
        <dbReference type="ARBA" id="ARBA00001970"/>
    </source>
</evidence>
<proteinExistence type="inferred from homology"/>
<name>A0ABQ0L1X5_MYCCL</name>
<dbReference type="InterPro" id="IPR000028">
    <property type="entry name" value="Chloroperoxidase"/>
</dbReference>
<feature type="region of interest" description="Disordered" evidence="8">
    <location>
        <begin position="463"/>
        <end position="486"/>
    </location>
</feature>
<dbReference type="PANTHER" id="PTHR33577">
    <property type="entry name" value="STERIGMATOCYSTIN BIOSYNTHESIS PEROXIDASE STCC-RELATED"/>
    <property type="match status" value="1"/>
</dbReference>
<evidence type="ECO:0000256" key="6">
    <source>
        <dbReference type="ARBA" id="ARBA00023004"/>
    </source>
</evidence>
<comment type="cofactor">
    <cofactor evidence="1">
        <name>heme b</name>
        <dbReference type="ChEBI" id="CHEBI:60344"/>
    </cofactor>
</comment>
<evidence type="ECO:0000313" key="10">
    <source>
        <dbReference type="EMBL" id="GAT45164.1"/>
    </source>
</evidence>
<keyword evidence="11" id="KW-1185">Reference proteome</keyword>
<evidence type="ECO:0000256" key="7">
    <source>
        <dbReference type="ARBA" id="ARBA00025795"/>
    </source>
</evidence>
<evidence type="ECO:0000313" key="11">
    <source>
        <dbReference type="Proteomes" id="UP000815677"/>
    </source>
</evidence>
<feature type="region of interest" description="Disordered" evidence="8">
    <location>
        <begin position="1"/>
        <end position="31"/>
    </location>
</feature>
<feature type="region of interest" description="Disordered" evidence="8">
    <location>
        <begin position="649"/>
        <end position="688"/>
    </location>
</feature>
<dbReference type="Gene3D" id="1.10.489.10">
    <property type="entry name" value="Chloroperoxidase-like"/>
    <property type="match status" value="1"/>
</dbReference>
<reference evidence="10" key="1">
    <citation type="submission" date="2014-09" db="EMBL/GenBank/DDBJ databases">
        <title>Genome sequence of the luminous mushroom Mycena chlorophos for searching fungal bioluminescence genes.</title>
        <authorList>
            <person name="Tanaka Y."/>
            <person name="Kasuga D."/>
            <person name="Oba Y."/>
            <person name="Hase S."/>
            <person name="Sato K."/>
            <person name="Oba Y."/>
            <person name="Sakakibara Y."/>
        </authorList>
    </citation>
    <scope>NUCLEOTIDE SEQUENCE</scope>
</reference>
<feature type="compositionally biased region" description="Basic residues" evidence="8">
    <location>
        <begin position="465"/>
        <end position="476"/>
    </location>
</feature>
<dbReference type="Gene3D" id="3.80.10.10">
    <property type="entry name" value="Ribonuclease Inhibitor"/>
    <property type="match status" value="1"/>
</dbReference>
<evidence type="ECO:0000256" key="5">
    <source>
        <dbReference type="ARBA" id="ARBA00023002"/>
    </source>
</evidence>
<dbReference type="Pfam" id="PF01328">
    <property type="entry name" value="Peroxidase_2"/>
    <property type="match status" value="1"/>
</dbReference>
<protein>
    <recommendedName>
        <fullName evidence="9">Heme haloperoxidase family profile domain-containing protein</fullName>
    </recommendedName>
</protein>
<dbReference type="SUPFAM" id="SSF47571">
    <property type="entry name" value="Cloroperoxidase"/>
    <property type="match status" value="1"/>
</dbReference>
<feature type="region of interest" description="Disordered" evidence="8">
    <location>
        <begin position="1381"/>
        <end position="1419"/>
    </location>
</feature>
<dbReference type="PROSITE" id="PS51405">
    <property type="entry name" value="HEME_HALOPEROXIDASE"/>
    <property type="match status" value="1"/>
</dbReference>
<evidence type="ECO:0000256" key="8">
    <source>
        <dbReference type="SAM" id="MobiDB-lite"/>
    </source>
</evidence>